<gene>
    <name evidence="2" type="ORF">EAF07_08060</name>
</gene>
<name>A0A3L9DKZ5_9STRE</name>
<keyword evidence="1" id="KW-0812">Transmembrane</keyword>
<proteinExistence type="predicted"/>
<dbReference type="Proteomes" id="UP000279194">
    <property type="component" value="Unassembled WGS sequence"/>
</dbReference>
<sequence>MDFFEKIYPLVEKFNTWTSPIALFLTIFTFVLAFNTRRKIEETKEITLFNNDIEEYLARLEGVNVVISSMEDRYQMVPEKVILEVSRIASEAKKRYPTLSFWRREIRGPLKKIKKLQKKQTVTLIEFLDPYNELVALFWTRKEFPK</sequence>
<accession>A0A3L9DKZ5</accession>
<feature type="transmembrane region" description="Helical" evidence="1">
    <location>
        <begin position="14"/>
        <end position="34"/>
    </location>
</feature>
<evidence type="ECO:0000313" key="2">
    <source>
        <dbReference type="EMBL" id="RLY02196.1"/>
    </source>
</evidence>
<keyword evidence="3" id="KW-1185">Reference proteome</keyword>
<keyword evidence="1" id="KW-1133">Transmembrane helix</keyword>
<dbReference type="EMBL" id="RCVM01000017">
    <property type="protein sequence ID" value="RLY02196.1"/>
    <property type="molecule type" value="Genomic_DNA"/>
</dbReference>
<reference evidence="2 3" key="1">
    <citation type="submission" date="2018-10" db="EMBL/GenBank/DDBJ databases">
        <title>Streptococcus hillyeri sp. nov., isolated from equine tracheal sample.</title>
        <authorList>
            <person name="Macfadyen A.C."/>
            <person name="Waller A."/>
            <person name="Paterson G.K."/>
        </authorList>
    </citation>
    <scope>NUCLEOTIDE SEQUENCE [LARGE SCALE GENOMIC DNA]</scope>
    <source>
        <strain evidence="2 3">28462</strain>
    </source>
</reference>
<dbReference type="AlphaFoldDB" id="A0A3L9DKZ5"/>
<keyword evidence="1" id="KW-0472">Membrane</keyword>
<comment type="caution">
    <text evidence="2">The sequence shown here is derived from an EMBL/GenBank/DDBJ whole genome shotgun (WGS) entry which is preliminary data.</text>
</comment>
<organism evidence="2 3">
    <name type="scientific">Streptococcus hillyeri</name>
    <dbReference type="NCBI Taxonomy" id="2282420"/>
    <lineage>
        <taxon>Bacteria</taxon>
        <taxon>Bacillati</taxon>
        <taxon>Bacillota</taxon>
        <taxon>Bacilli</taxon>
        <taxon>Lactobacillales</taxon>
        <taxon>Streptococcaceae</taxon>
        <taxon>Streptococcus</taxon>
    </lineage>
</organism>
<evidence type="ECO:0000256" key="1">
    <source>
        <dbReference type="SAM" id="Phobius"/>
    </source>
</evidence>
<protein>
    <submittedName>
        <fullName evidence="2">Uncharacterized protein</fullName>
    </submittedName>
</protein>
<dbReference type="RefSeq" id="WP_121836054.1">
    <property type="nucleotide sequence ID" value="NZ_RCVM01000017.1"/>
</dbReference>
<evidence type="ECO:0000313" key="3">
    <source>
        <dbReference type="Proteomes" id="UP000279194"/>
    </source>
</evidence>